<organism evidence="2 3">
    <name type="scientific">Holzapfeliella saturejae</name>
    <dbReference type="NCBI Taxonomy" id="3082953"/>
    <lineage>
        <taxon>Bacteria</taxon>
        <taxon>Bacillati</taxon>
        <taxon>Bacillota</taxon>
        <taxon>Bacilli</taxon>
        <taxon>Lactobacillales</taxon>
        <taxon>Lactobacillaceae</taxon>
        <taxon>Holzapfeliella</taxon>
    </lineage>
</organism>
<dbReference type="RefSeq" id="WP_339970629.1">
    <property type="nucleotide sequence ID" value="NZ_JAWMWG010000006.1"/>
</dbReference>
<feature type="region of interest" description="Disordered" evidence="1">
    <location>
        <begin position="94"/>
        <end position="124"/>
    </location>
</feature>
<accession>A0ABU8SJ37</accession>
<protein>
    <submittedName>
        <fullName evidence="2">P27 family phage terminase small subunit</fullName>
    </submittedName>
</protein>
<dbReference type="InterPro" id="IPR006448">
    <property type="entry name" value="Phage_term_ssu_P27"/>
</dbReference>
<evidence type="ECO:0000256" key="1">
    <source>
        <dbReference type="SAM" id="MobiDB-lite"/>
    </source>
</evidence>
<name>A0ABU8SJ37_9LACO</name>
<keyword evidence="3" id="KW-1185">Reference proteome</keyword>
<dbReference type="Proteomes" id="UP001377804">
    <property type="component" value="Unassembled WGS sequence"/>
</dbReference>
<evidence type="ECO:0000313" key="3">
    <source>
        <dbReference type="Proteomes" id="UP001377804"/>
    </source>
</evidence>
<reference evidence="2 3" key="1">
    <citation type="submission" date="2023-10" db="EMBL/GenBank/DDBJ databases">
        <title>Holzapfeliella saturejae sp. nov. isolated from Satureja montana flowers.</title>
        <authorList>
            <person name="Alcantara C."/>
            <person name="Zuniga M."/>
            <person name="Landete J.M."/>
            <person name="Monedero V."/>
        </authorList>
    </citation>
    <scope>NUCLEOTIDE SEQUENCE [LARGE SCALE GENOMIC DNA]</scope>
    <source>
        <strain evidence="2 3">He02</strain>
    </source>
</reference>
<comment type="caution">
    <text evidence="2">The sequence shown here is derived from an EMBL/GenBank/DDBJ whole genome shotgun (WGS) entry which is preliminary data.</text>
</comment>
<dbReference type="EMBL" id="JAWMWG010000006">
    <property type="protein sequence ID" value="MEJ6349050.1"/>
    <property type="molecule type" value="Genomic_DNA"/>
</dbReference>
<proteinExistence type="predicted"/>
<gene>
    <name evidence="2" type="ORF">R4Y45_07425</name>
</gene>
<sequence length="124" mass="14011">MTDKEKRRNKVIRQMKALGTYQPGYADIINVYVDLMLQYDALQSQYEASGYQVTEEYTNKAGATNQRKVPILNALETLRKDIATYSDRLQLNPKANKQEVVADKKDSGNSFDSLISQLGKESGN</sequence>
<evidence type="ECO:0000313" key="2">
    <source>
        <dbReference type="EMBL" id="MEJ6349050.1"/>
    </source>
</evidence>
<feature type="compositionally biased region" description="Basic and acidic residues" evidence="1">
    <location>
        <begin position="96"/>
        <end position="107"/>
    </location>
</feature>
<dbReference type="Pfam" id="PF05119">
    <property type="entry name" value="Terminase_4"/>
    <property type="match status" value="1"/>
</dbReference>